<keyword evidence="6 11" id="KW-0812">Transmembrane</keyword>
<evidence type="ECO:0000256" key="5">
    <source>
        <dbReference type="ARBA" id="ARBA00022519"/>
    </source>
</evidence>
<comment type="caution">
    <text evidence="13">The sequence shown here is derived from an EMBL/GenBank/DDBJ whole genome shotgun (WGS) entry which is preliminary data.</text>
</comment>
<feature type="transmembrane region" description="Helical" evidence="11">
    <location>
        <begin position="21"/>
        <end position="43"/>
    </location>
</feature>
<protein>
    <recommendedName>
        <fullName evidence="2">Type II secretion system protein H</fullName>
    </recommendedName>
    <alternativeName>
        <fullName evidence="10">General secretion pathway protein H</fullName>
    </alternativeName>
</protein>
<organism evidence="13 14">
    <name type="scientific">Luteimonas padinae</name>
    <dbReference type="NCBI Taxonomy" id="1714359"/>
    <lineage>
        <taxon>Bacteria</taxon>
        <taxon>Pseudomonadati</taxon>
        <taxon>Pseudomonadota</taxon>
        <taxon>Gammaproteobacteria</taxon>
        <taxon>Lysobacterales</taxon>
        <taxon>Lysobacteraceae</taxon>
        <taxon>Luteimonas</taxon>
    </lineage>
</organism>
<evidence type="ECO:0000256" key="6">
    <source>
        <dbReference type="ARBA" id="ARBA00022692"/>
    </source>
</evidence>
<evidence type="ECO:0000256" key="9">
    <source>
        <dbReference type="ARBA" id="ARBA00025772"/>
    </source>
</evidence>
<evidence type="ECO:0000313" key="14">
    <source>
        <dbReference type="Proteomes" id="UP001589898"/>
    </source>
</evidence>
<dbReference type="InterPro" id="IPR045584">
    <property type="entry name" value="Pilin-like"/>
</dbReference>
<dbReference type="Pfam" id="PF12019">
    <property type="entry name" value="GspH"/>
    <property type="match status" value="1"/>
</dbReference>
<comment type="similarity">
    <text evidence="9">Belongs to the GSP H family.</text>
</comment>
<gene>
    <name evidence="13" type="ORF">ACFFFU_01475</name>
</gene>
<dbReference type="InterPro" id="IPR012902">
    <property type="entry name" value="N_methyl_site"/>
</dbReference>
<evidence type="ECO:0000256" key="7">
    <source>
        <dbReference type="ARBA" id="ARBA00022989"/>
    </source>
</evidence>
<evidence type="ECO:0000256" key="1">
    <source>
        <dbReference type="ARBA" id="ARBA00004377"/>
    </source>
</evidence>
<dbReference type="PROSITE" id="PS00409">
    <property type="entry name" value="PROKAR_NTER_METHYL"/>
    <property type="match status" value="1"/>
</dbReference>
<evidence type="ECO:0000256" key="10">
    <source>
        <dbReference type="ARBA" id="ARBA00030775"/>
    </source>
</evidence>
<dbReference type="InterPro" id="IPR022346">
    <property type="entry name" value="T2SS_GspH"/>
</dbReference>
<sequence length="202" mass="21158">MGLKIKVVSVRRGRRPCRDSTGFTLIELMVTIAVLAVIIAIAVPNFSGVVNGNRLTGVANEMSVFLQGARMEALRRNQMVVVCPVVDPDAASTATSACVTSGATGLKAFVPGRAVLGRLTLPPKVQMRVSTGFGTRLAFRPDGFARSSSSSNQFVNAVISLCIPTTRPPENTRRVGIASGSRISVTRVNGGGSCAAPRSNTL</sequence>
<evidence type="ECO:0000313" key="13">
    <source>
        <dbReference type="EMBL" id="MFC0716432.1"/>
    </source>
</evidence>
<evidence type="ECO:0000259" key="12">
    <source>
        <dbReference type="Pfam" id="PF12019"/>
    </source>
</evidence>
<reference evidence="13 14" key="1">
    <citation type="submission" date="2024-09" db="EMBL/GenBank/DDBJ databases">
        <authorList>
            <person name="Sun Q."/>
            <person name="Mori K."/>
        </authorList>
    </citation>
    <scope>NUCLEOTIDE SEQUENCE [LARGE SCALE GENOMIC DNA]</scope>
    <source>
        <strain evidence="13 14">KCTC 52403</strain>
    </source>
</reference>
<dbReference type="SUPFAM" id="SSF54523">
    <property type="entry name" value="Pili subunits"/>
    <property type="match status" value="1"/>
</dbReference>
<evidence type="ECO:0000256" key="8">
    <source>
        <dbReference type="ARBA" id="ARBA00023136"/>
    </source>
</evidence>
<dbReference type="RefSeq" id="WP_189498980.1">
    <property type="nucleotide sequence ID" value="NZ_BMZT01000012.1"/>
</dbReference>
<name>A0ABV6SSM3_9GAMM</name>
<evidence type="ECO:0000256" key="4">
    <source>
        <dbReference type="ARBA" id="ARBA00022481"/>
    </source>
</evidence>
<keyword evidence="7 11" id="KW-1133">Transmembrane helix</keyword>
<keyword evidence="14" id="KW-1185">Reference proteome</keyword>
<dbReference type="EMBL" id="JBHLTF010000004">
    <property type="protein sequence ID" value="MFC0716432.1"/>
    <property type="molecule type" value="Genomic_DNA"/>
</dbReference>
<evidence type="ECO:0000256" key="11">
    <source>
        <dbReference type="SAM" id="Phobius"/>
    </source>
</evidence>
<dbReference type="NCBIfam" id="TIGR02532">
    <property type="entry name" value="IV_pilin_GFxxxE"/>
    <property type="match status" value="1"/>
</dbReference>
<keyword evidence="5" id="KW-0997">Cell inner membrane</keyword>
<keyword evidence="8 11" id="KW-0472">Membrane</keyword>
<feature type="domain" description="General secretion pathway GspH" evidence="12">
    <location>
        <begin position="59"/>
        <end position="177"/>
    </location>
</feature>
<proteinExistence type="inferred from homology"/>
<keyword evidence="3" id="KW-1003">Cell membrane</keyword>
<keyword evidence="4" id="KW-0488">Methylation</keyword>
<evidence type="ECO:0000256" key="2">
    <source>
        <dbReference type="ARBA" id="ARBA00021549"/>
    </source>
</evidence>
<dbReference type="Gene3D" id="3.55.40.10">
    <property type="entry name" value="minor pseudopilin epsh domain"/>
    <property type="match status" value="1"/>
</dbReference>
<accession>A0ABV6SSM3</accession>
<dbReference type="Proteomes" id="UP001589898">
    <property type="component" value="Unassembled WGS sequence"/>
</dbReference>
<dbReference type="Pfam" id="PF07963">
    <property type="entry name" value="N_methyl"/>
    <property type="match status" value="1"/>
</dbReference>
<comment type="subcellular location">
    <subcellularLocation>
        <location evidence="1">Cell inner membrane</location>
        <topology evidence="1">Single-pass membrane protein</topology>
    </subcellularLocation>
</comment>
<evidence type="ECO:0000256" key="3">
    <source>
        <dbReference type="ARBA" id="ARBA00022475"/>
    </source>
</evidence>